<dbReference type="GO" id="GO:0006357">
    <property type="term" value="P:regulation of transcription by RNA polymerase II"/>
    <property type="evidence" value="ECO:0000318"/>
    <property type="project" value="GO_Central"/>
</dbReference>
<name>W1PHC8_AMBTC</name>
<proteinExistence type="predicted"/>
<evidence type="ECO:0000313" key="7">
    <source>
        <dbReference type="Proteomes" id="UP000017836"/>
    </source>
</evidence>
<keyword evidence="4" id="KW-0539">Nucleus</keyword>
<dbReference type="OMA" id="MGMEDNV"/>
<dbReference type="GO" id="GO:0000124">
    <property type="term" value="C:SAGA complex"/>
    <property type="evidence" value="ECO:0000318"/>
    <property type="project" value="GO_Central"/>
</dbReference>
<evidence type="ECO:0000256" key="1">
    <source>
        <dbReference type="ARBA" id="ARBA00004123"/>
    </source>
</evidence>
<dbReference type="EMBL" id="KI393807">
    <property type="protein sequence ID" value="ERN07378.1"/>
    <property type="molecule type" value="Genomic_DNA"/>
</dbReference>
<dbReference type="STRING" id="13333.W1PHC8"/>
<gene>
    <name evidence="6" type="ORF">AMTR_s00019p00238830</name>
</gene>
<dbReference type="OrthoDB" id="10264870at2759"/>
<sequence length="420" mass="46444">MLPTQQHSRINTAEVKALLVKKLGPEKASHYFYHLNRFLSQKISKNEFEKLCYLTIGRENLSLHNHLIQSILKNACLGKVPPPPPSQDASSKSVEGSTRKTPVIWSNGDALPPSPRKSRSCIRDRKLRDRPSPLGPNGKVDIAPTHQGFLAEGPHIKVLENGDAHLCDMQRPMVAHQGLAERPDKDRDISLLPNMKRPRMKRSSHGPNYGRAAIEVVNVEDGEEVEQLGSSTNLPTRARSPLKAPLGIPFCSVSVGGARKVAINEVLRGQTSSSLASDLGELSDTDTLRRRLEVIAEVEGLQGVTMDCANLLNNGLDTYLKKLIRSCIELAGSRSGHEQMKQVVQKQQVHGGKLVQGINGVWPNHLMHIQSASGSVEEVKNWSPISLLDFKVAMELNPQQLGEDWPLQLEKISMRAFEEE</sequence>
<dbReference type="GO" id="GO:0003713">
    <property type="term" value="F:transcription coactivator activity"/>
    <property type="evidence" value="ECO:0000318"/>
    <property type="project" value="GO_Central"/>
</dbReference>
<dbReference type="PANTHER" id="PTHR21277:SF5">
    <property type="entry name" value="TRANSCRIPTIONAL ADAPTER 1"/>
    <property type="match status" value="1"/>
</dbReference>
<dbReference type="Gramene" id="ERN07378">
    <property type="protein sequence ID" value="ERN07378"/>
    <property type="gene ID" value="AMTR_s00019p00238830"/>
</dbReference>
<evidence type="ECO:0000256" key="5">
    <source>
        <dbReference type="SAM" id="MobiDB-lite"/>
    </source>
</evidence>
<feature type="compositionally biased region" description="Basic and acidic residues" evidence="5">
    <location>
        <begin position="121"/>
        <end position="131"/>
    </location>
</feature>
<dbReference type="PANTHER" id="PTHR21277">
    <property type="entry name" value="TRANSCRIPTIONAL ADAPTER 1"/>
    <property type="match status" value="1"/>
</dbReference>
<comment type="subcellular location">
    <subcellularLocation>
        <location evidence="1">Nucleus</location>
    </subcellularLocation>
</comment>
<reference evidence="7" key="1">
    <citation type="journal article" date="2013" name="Science">
        <title>The Amborella genome and the evolution of flowering plants.</title>
        <authorList>
            <consortium name="Amborella Genome Project"/>
        </authorList>
    </citation>
    <scope>NUCLEOTIDE SEQUENCE [LARGE SCALE GENOMIC DNA]</scope>
</reference>
<keyword evidence="3" id="KW-0804">Transcription</keyword>
<dbReference type="GO" id="GO:0005634">
    <property type="term" value="C:nucleus"/>
    <property type="evidence" value="ECO:0007669"/>
    <property type="project" value="UniProtKB-SubCell"/>
</dbReference>
<dbReference type="Proteomes" id="UP000017836">
    <property type="component" value="Unassembled WGS sequence"/>
</dbReference>
<evidence type="ECO:0000256" key="2">
    <source>
        <dbReference type="ARBA" id="ARBA00023015"/>
    </source>
</evidence>
<dbReference type="AlphaFoldDB" id="W1PHC8"/>
<keyword evidence="2" id="KW-0805">Transcription regulation</keyword>
<dbReference type="eggNOG" id="ENOG502QTUY">
    <property type="taxonomic scope" value="Eukaryota"/>
</dbReference>
<dbReference type="HOGENOM" id="CLU_038016_1_0_1"/>
<accession>W1PHC8</accession>
<evidence type="ECO:0000256" key="3">
    <source>
        <dbReference type="ARBA" id="ARBA00023163"/>
    </source>
</evidence>
<dbReference type="KEGG" id="atr:18435597"/>
<feature type="compositionally biased region" description="Polar residues" evidence="5">
    <location>
        <begin position="87"/>
        <end position="100"/>
    </location>
</feature>
<dbReference type="CDD" id="cd22933">
    <property type="entry name" value="HFD_HFI1"/>
    <property type="match status" value="1"/>
</dbReference>
<feature type="region of interest" description="Disordered" evidence="5">
    <location>
        <begin position="79"/>
        <end position="140"/>
    </location>
</feature>
<organism evidence="6 7">
    <name type="scientific">Amborella trichopoda</name>
    <dbReference type="NCBI Taxonomy" id="13333"/>
    <lineage>
        <taxon>Eukaryota</taxon>
        <taxon>Viridiplantae</taxon>
        <taxon>Streptophyta</taxon>
        <taxon>Embryophyta</taxon>
        <taxon>Tracheophyta</taxon>
        <taxon>Spermatophyta</taxon>
        <taxon>Magnoliopsida</taxon>
        <taxon>Amborellales</taxon>
        <taxon>Amborellaceae</taxon>
        <taxon>Amborella</taxon>
    </lineage>
</organism>
<evidence type="ECO:0000313" key="6">
    <source>
        <dbReference type="EMBL" id="ERN07378.1"/>
    </source>
</evidence>
<protein>
    <recommendedName>
        <fullName evidence="8">Transcriptional coactivator Hfi1/Transcriptional adapter 1</fullName>
    </recommendedName>
</protein>
<keyword evidence="7" id="KW-1185">Reference proteome</keyword>
<dbReference type="Pfam" id="PF12767">
    <property type="entry name" value="SAGA-Tad1"/>
    <property type="match status" value="1"/>
</dbReference>
<dbReference type="InterPro" id="IPR024738">
    <property type="entry name" value="Hfi1/Tada1"/>
</dbReference>
<evidence type="ECO:0008006" key="8">
    <source>
        <dbReference type="Google" id="ProtNLM"/>
    </source>
</evidence>
<evidence type="ECO:0000256" key="4">
    <source>
        <dbReference type="ARBA" id="ARBA00023242"/>
    </source>
</evidence>